<accession>A0A7R8UBF8</accession>
<evidence type="ECO:0000313" key="3">
    <source>
        <dbReference type="Proteomes" id="UP000594454"/>
    </source>
</evidence>
<dbReference type="InParanoid" id="A0A7R8UBF8"/>
<protein>
    <submittedName>
        <fullName evidence="2">Uncharacterized protein</fullName>
    </submittedName>
</protein>
<gene>
    <name evidence="2" type="ORF">HERILL_LOCUS1018</name>
</gene>
<feature type="compositionally biased region" description="Low complexity" evidence="1">
    <location>
        <begin position="155"/>
        <end position="164"/>
    </location>
</feature>
<name>A0A7R8UBF8_HERIL</name>
<dbReference type="AlphaFoldDB" id="A0A7R8UBF8"/>
<feature type="region of interest" description="Disordered" evidence="1">
    <location>
        <begin position="140"/>
        <end position="165"/>
    </location>
</feature>
<feature type="region of interest" description="Disordered" evidence="1">
    <location>
        <begin position="755"/>
        <end position="968"/>
    </location>
</feature>
<feature type="region of interest" description="Disordered" evidence="1">
    <location>
        <begin position="300"/>
        <end position="374"/>
    </location>
</feature>
<feature type="region of interest" description="Disordered" evidence="1">
    <location>
        <begin position="540"/>
        <end position="656"/>
    </location>
</feature>
<organism evidence="2 3">
    <name type="scientific">Hermetia illucens</name>
    <name type="common">Black soldier fly</name>
    <dbReference type="NCBI Taxonomy" id="343691"/>
    <lineage>
        <taxon>Eukaryota</taxon>
        <taxon>Metazoa</taxon>
        <taxon>Ecdysozoa</taxon>
        <taxon>Arthropoda</taxon>
        <taxon>Hexapoda</taxon>
        <taxon>Insecta</taxon>
        <taxon>Pterygota</taxon>
        <taxon>Neoptera</taxon>
        <taxon>Endopterygota</taxon>
        <taxon>Diptera</taxon>
        <taxon>Brachycera</taxon>
        <taxon>Stratiomyomorpha</taxon>
        <taxon>Stratiomyidae</taxon>
        <taxon>Hermetiinae</taxon>
        <taxon>Hermetia</taxon>
    </lineage>
</organism>
<feature type="region of interest" description="Disordered" evidence="1">
    <location>
        <begin position="1"/>
        <end position="35"/>
    </location>
</feature>
<feature type="compositionally biased region" description="Low complexity" evidence="1">
    <location>
        <begin position="198"/>
        <end position="223"/>
    </location>
</feature>
<feature type="region of interest" description="Disordered" evidence="1">
    <location>
        <begin position="180"/>
        <end position="223"/>
    </location>
</feature>
<sequence length="968" mass="105617">MGLNKCSSRSPSGVSGKRFNPPQKFPANNNVIINQQQKPSGVSNGMFVMNPYRQTHHHNHQRGSNNNSSLSSGSSISSNMRKSYPSSDPSNSSFSSASVAGSIQDDNMSDQCNNGSSGGLTQAGLEEYNSRSYYDQPVFHHQKQSSYAQSEGYHSYVSSSDSSSATPFLDRLRQETELLSRQSHHWSQNDLSSPTSANNNPTGCPTNPTIDNNSNESTSSTETLKWLGSTSDISVASHATNSSAISGSVSSSSQLIAHSSRVLTPKRHNSESVLYMNDDQMSVTSEANIVNCNKTSVLYQQQHSHQHYHPPPSTIVSSSHHKASGTVDHLHSHPHHHHHYQSPSSVASPPTSSLGGSAPSPGSLSSLSSSPTSISLSSAATATSTATSTTVVTATAVSTSYRSNHRLFPVSTYTEPVNGTTTEYQHQVHPTQHHHQNQQQQPQTAQPQLQSNSQQPMTPMKLPSPQSHNWQSVADRISDFERQQQHLSPVPSSHHHHNHHPPQQQAQQQKYTFIDPSKTHRVPNPALKAFQKNAVQSYFERQQQNAHKDTNGKTSQQPPPLPPPNANQQSRPQSLNLPSTQKEAIPQMRTSLPNNCPGSNYSSPKGPSAQQIINSSHLRSPVNDDSSPYIECGGGAPPPPPPRSRSLMPLRRSSSGSEYAEFRESFIRAKDKPNLSTVTSPEKLSFNDCRVPPPPPPPPRGRVSMPVRRTSSASEYVAFREKNLKARQHYAKDFHGAVIMGPIISVDDWVPERPPKNPNLRIPSPDLPPPPLMVVDTETNLPNQDEPLPPPPPEILRHMRQSSDGEHKPPPQSRRNSFAGSTSQKSLYRASTFENLSPPIVPKKPSPADLMQARPASSMAHSHKAHKVILNGKLESPTSPKCPKPPSTPQLPDPSMPRAIDPRASIRKRSHNTYSIPSPSVDVKSSSGKLNTPHTPISVKSPPPLKPRMPIAGQEMRASSVAISSKLR</sequence>
<feature type="compositionally biased region" description="Polar residues" evidence="1">
    <location>
        <begin position="813"/>
        <end position="826"/>
    </location>
</feature>
<feature type="compositionally biased region" description="Polar residues" evidence="1">
    <location>
        <begin position="1"/>
        <end position="13"/>
    </location>
</feature>
<feature type="region of interest" description="Disordered" evidence="1">
    <location>
        <begin position="56"/>
        <end position="123"/>
    </location>
</feature>
<reference evidence="2 3" key="1">
    <citation type="submission" date="2020-11" db="EMBL/GenBank/DDBJ databases">
        <authorList>
            <person name="Wallbank WR R."/>
            <person name="Pardo Diaz C."/>
            <person name="Kozak K."/>
            <person name="Martin S."/>
            <person name="Jiggins C."/>
            <person name="Moest M."/>
            <person name="Warren A I."/>
            <person name="Generalovic N T."/>
            <person name="Byers J.R.P. K."/>
            <person name="Montejo-Kovacevich G."/>
            <person name="Yen C E."/>
        </authorList>
    </citation>
    <scope>NUCLEOTIDE SEQUENCE [LARGE SCALE GENOMIC DNA]</scope>
</reference>
<feature type="compositionally biased region" description="Polar residues" evidence="1">
    <location>
        <begin position="570"/>
        <end position="626"/>
    </location>
</feature>
<feature type="region of interest" description="Disordered" evidence="1">
    <location>
        <begin position="424"/>
        <end position="470"/>
    </location>
</feature>
<dbReference type="OrthoDB" id="10063560at2759"/>
<proteinExistence type="predicted"/>
<dbReference type="Proteomes" id="UP000594454">
    <property type="component" value="Chromosome 1"/>
</dbReference>
<evidence type="ECO:0000313" key="2">
    <source>
        <dbReference type="EMBL" id="CAD7077696.1"/>
    </source>
</evidence>
<keyword evidence="3" id="KW-1185">Reference proteome</keyword>
<feature type="compositionally biased region" description="Pro residues" evidence="1">
    <location>
        <begin position="691"/>
        <end position="700"/>
    </location>
</feature>
<dbReference type="EMBL" id="LR899009">
    <property type="protein sequence ID" value="CAD7077696.1"/>
    <property type="molecule type" value="Genomic_DNA"/>
</dbReference>
<feature type="compositionally biased region" description="Basic and acidic residues" evidence="1">
    <location>
        <begin position="795"/>
        <end position="809"/>
    </location>
</feature>
<feature type="compositionally biased region" description="Polar residues" evidence="1">
    <location>
        <begin position="104"/>
        <end position="115"/>
    </location>
</feature>
<feature type="compositionally biased region" description="Low complexity" evidence="1">
    <location>
        <begin position="437"/>
        <end position="450"/>
    </location>
</feature>
<evidence type="ECO:0000256" key="1">
    <source>
        <dbReference type="SAM" id="MobiDB-lite"/>
    </source>
</evidence>
<feature type="compositionally biased region" description="Pro residues" evidence="1">
    <location>
        <begin position="880"/>
        <end position="895"/>
    </location>
</feature>
<feature type="compositionally biased region" description="Polar residues" evidence="1">
    <location>
        <begin position="180"/>
        <end position="197"/>
    </location>
</feature>
<feature type="region of interest" description="Disordered" evidence="1">
    <location>
        <begin position="484"/>
        <end position="508"/>
    </location>
</feature>
<feature type="compositionally biased region" description="Polar residues" evidence="1">
    <location>
        <begin position="912"/>
        <end position="935"/>
    </location>
</feature>
<feature type="region of interest" description="Disordered" evidence="1">
    <location>
        <begin position="673"/>
        <end position="709"/>
    </location>
</feature>
<feature type="compositionally biased region" description="Low complexity" evidence="1">
    <location>
        <begin position="341"/>
        <end position="374"/>
    </location>
</feature>
<feature type="compositionally biased region" description="Polar residues" evidence="1">
    <location>
        <begin position="26"/>
        <end position="35"/>
    </location>
</feature>
<feature type="compositionally biased region" description="Low complexity" evidence="1">
    <location>
        <begin position="64"/>
        <end position="102"/>
    </location>
</feature>
<feature type="compositionally biased region" description="Low complexity" evidence="1">
    <location>
        <begin position="644"/>
        <end position="656"/>
    </location>
</feature>